<dbReference type="AlphaFoldDB" id="A9M856"/>
<reference evidence="1 2" key="1">
    <citation type="submission" date="2007-10" db="EMBL/GenBank/DDBJ databases">
        <title>Brucella canis ATCC 23365 whole genome shotgun sequencing project.</title>
        <authorList>
            <person name="Setubal J.C."/>
            <person name="Bowns C."/>
            <person name="Boyle S."/>
            <person name="Crasta O.R."/>
            <person name="Czar M.J."/>
            <person name="Dharmanolla C."/>
            <person name="Gillespie J.J."/>
            <person name="Kenyon R.W."/>
            <person name="Lu J."/>
            <person name="Mane S."/>
            <person name="Mohapatra S."/>
            <person name="Nagrani S."/>
            <person name="Purkayastha A."/>
            <person name="Rajasimha H.K."/>
            <person name="Shallom J.M."/>
            <person name="Shallom S."/>
            <person name="Shukla M."/>
            <person name="Snyder E.E."/>
            <person name="Sobral B.W."/>
            <person name="Wattam A.R."/>
            <person name="Will R."/>
            <person name="Williams K."/>
            <person name="Yoo H."/>
            <person name="Bruce D."/>
            <person name="Detter C."/>
            <person name="Munk C."/>
            <person name="Brettin T.S."/>
        </authorList>
    </citation>
    <scope>NUCLEOTIDE SEQUENCE [LARGE SCALE GENOMIC DNA]</scope>
    <source>
        <strain evidence="2">ATCC 23365 / NCTC 10854 / RM-666</strain>
    </source>
</reference>
<organism evidence="1 2">
    <name type="scientific">Brucella canis (strain ATCC 23365 / NCTC 10854 / RM-666)</name>
    <dbReference type="NCBI Taxonomy" id="483179"/>
    <lineage>
        <taxon>Bacteria</taxon>
        <taxon>Pseudomonadati</taxon>
        <taxon>Pseudomonadota</taxon>
        <taxon>Alphaproteobacteria</taxon>
        <taxon>Hyphomicrobiales</taxon>
        <taxon>Brucellaceae</taxon>
        <taxon>Brucella/Ochrobactrum group</taxon>
        <taxon>Brucella</taxon>
    </lineage>
</organism>
<name>A9M856_BRUC2</name>
<evidence type="ECO:0000313" key="1">
    <source>
        <dbReference type="EMBL" id="ABX62854.1"/>
    </source>
</evidence>
<dbReference type="HOGENOM" id="CLU_3115327_0_0_5"/>
<dbReference type="Proteomes" id="UP000001385">
    <property type="component" value="Chromosome I"/>
</dbReference>
<keyword evidence="2" id="KW-1185">Reference proteome</keyword>
<proteinExistence type="predicted"/>
<accession>A9M856</accession>
<dbReference type="EMBL" id="CP000872">
    <property type="protein sequence ID" value="ABX62854.1"/>
    <property type="molecule type" value="Genomic_DNA"/>
</dbReference>
<evidence type="ECO:0000313" key="2">
    <source>
        <dbReference type="Proteomes" id="UP000001385"/>
    </source>
</evidence>
<sequence length="50" mass="5499">MNNCQLIPKASQTNDSYIAYIDDTKTEKGSARATLFILSRPGVIIAPDRT</sequence>
<gene>
    <name evidence="1" type="ordered locus">BCAN_A1856</name>
</gene>
<dbReference type="KEGG" id="bcs:BCAN_A1856"/>
<protein>
    <submittedName>
        <fullName evidence="1">Uncharacterized protein</fullName>
    </submittedName>
</protein>